<dbReference type="Proteomes" id="UP001470230">
    <property type="component" value="Unassembled WGS sequence"/>
</dbReference>
<protein>
    <submittedName>
        <fullName evidence="1">Uncharacterized protein</fullName>
    </submittedName>
</protein>
<accession>A0ABR2K6L0</accession>
<keyword evidence="2" id="KW-1185">Reference proteome</keyword>
<proteinExistence type="predicted"/>
<evidence type="ECO:0000313" key="1">
    <source>
        <dbReference type="EMBL" id="KAK8886498.1"/>
    </source>
</evidence>
<reference evidence="1 2" key="1">
    <citation type="submission" date="2024-04" db="EMBL/GenBank/DDBJ databases">
        <title>Tritrichomonas musculus Genome.</title>
        <authorList>
            <person name="Alves-Ferreira E."/>
            <person name="Grigg M."/>
            <person name="Lorenzi H."/>
            <person name="Galac M."/>
        </authorList>
    </citation>
    <scope>NUCLEOTIDE SEQUENCE [LARGE SCALE GENOMIC DNA]</scope>
    <source>
        <strain evidence="1 2">EAF2021</strain>
    </source>
</reference>
<evidence type="ECO:0000313" key="2">
    <source>
        <dbReference type="Proteomes" id="UP001470230"/>
    </source>
</evidence>
<comment type="caution">
    <text evidence="1">The sequence shown here is derived from an EMBL/GenBank/DDBJ whole genome shotgun (WGS) entry which is preliminary data.</text>
</comment>
<sequence>MTTLRFWSSVIIEITDSSLPFSKRVSGELTTVPENIGFNFDCKEWENEINWHDHYSNAYMTRYRCVNESGITRLQNFKDNDTDLDSYYYHHGKW</sequence>
<organism evidence="1 2">
    <name type="scientific">Tritrichomonas musculus</name>
    <dbReference type="NCBI Taxonomy" id="1915356"/>
    <lineage>
        <taxon>Eukaryota</taxon>
        <taxon>Metamonada</taxon>
        <taxon>Parabasalia</taxon>
        <taxon>Tritrichomonadida</taxon>
        <taxon>Tritrichomonadidae</taxon>
        <taxon>Tritrichomonas</taxon>
    </lineage>
</organism>
<name>A0ABR2K6L0_9EUKA</name>
<dbReference type="EMBL" id="JAPFFF010000007">
    <property type="protein sequence ID" value="KAK8886498.1"/>
    <property type="molecule type" value="Genomic_DNA"/>
</dbReference>
<gene>
    <name evidence="1" type="ORF">M9Y10_041961</name>
</gene>